<protein>
    <submittedName>
        <fullName evidence="1">Uncharacterized protein</fullName>
    </submittedName>
</protein>
<dbReference type="AlphaFoldDB" id="A0A1E5Q6J6"/>
<accession>A0A1E5Q6J6</accession>
<dbReference type="EMBL" id="MCGG01000031">
    <property type="protein sequence ID" value="OEJ66584.1"/>
    <property type="molecule type" value="Genomic_DNA"/>
</dbReference>
<proteinExistence type="predicted"/>
<dbReference type="Proteomes" id="UP000095347">
    <property type="component" value="Unassembled WGS sequence"/>
</dbReference>
<evidence type="ECO:0000313" key="1">
    <source>
        <dbReference type="EMBL" id="OEJ66584.1"/>
    </source>
</evidence>
<evidence type="ECO:0000313" key="2">
    <source>
        <dbReference type="Proteomes" id="UP000095347"/>
    </source>
</evidence>
<reference evidence="2" key="1">
    <citation type="submission" date="2016-07" db="EMBL/GenBank/DDBJ databases">
        <authorList>
            <person name="Florea S."/>
            <person name="Webb J.S."/>
            <person name="Jaromczyk J."/>
            <person name="Schardl C.L."/>
        </authorList>
    </citation>
    <scope>NUCLEOTIDE SEQUENCE [LARGE SCALE GENOMIC DNA]</scope>
    <source>
        <strain evidence="2">MV-1</strain>
    </source>
</reference>
<organism evidence="1 2">
    <name type="scientific">Magnetovibrio blakemorei</name>
    <dbReference type="NCBI Taxonomy" id="28181"/>
    <lineage>
        <taxon>Bacteria</taxon>
        <taxon>Pseudomonadati</taxon>
        <taxon>Pseudomonadota</taxon>
        <taxon>Alphaproteobacteria</taxon>
        <taxon>Rhodospirillales</taxon>
        <taxon>Magnetovibrionaceae</taxon>
        <taxon>Magnetovibrio</taxon>
    </lineage>
</organism>
<dbReference type="STRING" id="28181.BEN30_12045"/>
<sequence>MSLGIFTYIKQTSNYAVLTFLAKSETAKTESEAFFRTVPIETFINLQIKKFEFFTPNNFENFSLIHSFDEYFSLLIKADQLLIKKDI</sequence>
<gene>
    <name evidence="1" type="ORF">BEN30_12045</name>
</gene>
<comment type="caution">
    <text evidence="1">The sequence shown here is derived from an EMBL/GenBank/DDBJ whole genome shotgun (WGS) entry which is preliminary data.</text>
</comment>
<keyword evidence="2" id="KW-1185">Reference proteome</keyword>
<name>A0A1E5Q6J6_9PROT</name>